<dbReference type="InterPro" id="IPR029787">
    <property type="entry name" value="Nucleotide_cyclase"/>
</dbReference>
<dbReference type="SUPFAM" id="SSF52540">
    <property type="entry name" value="P-loop containing nucleoside triphosphate hydrolases"/>
    <property type="match status" value="1"/>
</dbReference>
<evidence type="ECO:0000256" key="1">
    <source>
        <dbReference type="ARBA" id="ARBA00022741"/>
    </source>
</evidence>
<feature type="domain" description="Guanylate cyclase" evidence="3">
    <location>
        <begin position="167"/>
        <end position="273"/>
    </location>
</feature>
<dbReference type="AlphaFoldDB" id="A0A327L765"/>
<dbReference type="PANTHER" id="PTHR16305">
    <property type="entry name" value="TESTICULAR SOLUBLE ADENYLYL CYCLASE"/>
    <property type="match status" value="1"/>
</dbReference>
<dbReference type="PANTHER" id="PTHR16305:SF28">
    <property type="entry name" value="GUANYLATE CYCLASE DOMAIN-CONTAINING PROTEIN"/>
    <property type="match status" value="1"/>
</dbReference>
<dbReference type="EMBL" id="NPEX01000004">
    <property type="protein sequence ID" value="RAI45974.1"/>
    <property type="molecule type" value="Genomic_DNA"/>
</dbReference>
<organism evidence="4 5">
    <name type="scientific">Rhodoplanes roseus</name>
    <dbReference type="NCBI Taxonomy" id="29409"/>
    <lineage>
        <taxon>Bacteria</taxon>
        <taxon>Pseudomonadati</taxon>
        <taxon>Pseudomonadota</taxon>
        <taxon>Alphaproteobacteria</taxon>
        <taxon>Hyphomicrobiales</taxon>
        <taxon>Nitrobacteraceae</taxon>
        <taxon>Rhodoplanes</taxon>
    </lineage>
</organism>
<reference evidence="4 5" key="1">
    <citation type="submission" date="2017-07" db="EMBL/GenBank/DDBJ databases">
        <title>Draft Genome Sequences of Select Purple Nonsulfur Bacteria.</title>
        <authorList>
            <person name="Lasarre B."/>
            <person name="Mckinlay J.B."/>
        </authorList>
    </citation>
    <scope>NUCLEOTIDE SEQUENCE [LARGE SCALE GENOMIC DNA]</scope>
    <source>
        <strain evidence="4 5">DSM 5909</strain>
    </source>
</reference>
<keyword evidence="5" id="KW-1185">Reference proteome</keyword>
<dbReference type="Gene3D" id="3.30.70.1230">
    <property type="entry name" value="Nucleotide cyclase"/>
    <property type="match status" value="1"/>
</dbReference>
<dbReference type="InterPro" id="IPR027417">
    <property type="entry name" value="P-loop_NTPase"/>
</dbReference>
<sequence>MESMALLETTTTRLDLVGFDPEEVGGVLSRTIASPEFVASPRMATLLAFLVGEWLAGREKSIKEYGIALSVFGKDASFDPSSNAVVRVEAGRLRRLLAEYARGTGANQPVVLHIPKGCYVPRLVSPSHGVTTTCDASPAGAPPCRHHVTVVSCGLSSEDGSGWAESIHEAFPVFREHCARITEALGGRLAEEGADRFVACFGWPQSLEHAAHRGVTAAMEIVTTLDQHPALSRVKARAGVATGWVVSGSIGGSPNRVTPALLGDVVGVATTIFSHAPPGSVLVSEATRKLTPRICQTEAPTVPLASGGGAWRVTAVSPLGDVLPHLGASPLIGRKHELGLLCGRWSRAVGREGQVAVVTGEPGIGKSRLVQELWATIEPQAAERWLLRALPTDRGCSFAPIRKRIAEAASIGKDDDTPAILDKLADLLRHAGETDALAQPLLESLFGLPEDGRLADLPARQRKDSTLALLVRLMLAAARQGPLLVVVEDAHWLDPSTREFVYLLARTIAAAPVFLVVTTRPEAEACIRRLPRATVLELAPLGNSDAERLIDEIVGPGAITPDCRGSIVEKAEGIPLFIEELARTVIAPGTPPDGVPGSLIDLFMARLDRLGDNRLLAQVASVIGRDFQGDFLAALLDVPSSTFATAIRQLIEDEILLPVADDCNGFLCFRHILLRDAAYESILPQQRRAFHERIARALSTRTRFTVDRRPEFIASHFDKADRPHESAPLWFEAGQAAMRVFANEEAQHHLEAGLKALDRIPAAERPKRLEADILTALGVVIRIAKGYGASGLYPLYKRARTLCREFGTREQEAAAFAGCWTYLAGRGKWEEATDLARNCANNAARARNANLLLEARRMIGTSALYQGRLVTARAWLDKVLVRYDIGRYKPSHGYDAGVAAAAYSAWALWLQGDETVATANASLALTTAAAQNHAPSMAMALGWHVILDILRGEIDAALDHGGQLRKLSDEHGFAHWRPLGDFGAAWHALLRLGDRSALTTMSSAIDDFRRLWGGFLSPILWITMAQGHLGGDHELGLAAIDAAWSFSASQSEHLWDAEILRVSGEFALAEATPNYDSAVRHFRQAISVARAQDAVALERRAAARLAEVEACRATEAAALLKRTA</sequence>
<evidence type="ECO:0000313" key="4">
    <source>
        <dbReference type="EMBL" id="RAI45974.1"/>
    </source>
</evidence>
<dbReference type="InterPro" id="IPR001054">
    <property type="entry name" value="A/G_cyclase"/>
</dbReference>
<gene>
    <name evidence="4" type="ORF">CH341_01285</name>
</gene>
<protein>
    <recommendedName>
        <fullName evidence="3">Guanylate cyclase domain-containing protein</fullName>
    </recommendedName>
</protein>
<proteinExistence type="predicted"/>
<dbReference type="Proteomes" id="UP000249130">
    <property type="component" value="Unassembled WGS sequence"/>
</dbReference>
<dbReference type="PROSITE" id="PS50125">
    <property type="entry name" value="GUANYLATE_CYCLASE_2"/>
    <property type="match status" value="1"/>
</dbReference>
<dbReference type="SUPFAM" id="SSF55073">
    <property type="entry name" value="Nucleotide cyclase"/>
    <property type="match status" value="1"/>
</dbReference>
<dbReference type="Pfam" id="PF00211">
    <property type="entry name" value="Guanylate_cyc"/>
    <property type="match status" value="1"/>
</dbReference>
<keyword evidence="2" id="KW-0067">ATP-binding</keyword>
<dbReference type="GO" id="GO:0005524">
    <property type="term" value="F:ATP binding"/>
    <property type="evidence" value="ECO:0007669"/>
    <property type="project" value="UniProtKB-KW"/>
</dbReference>
<evidence type="ECO:0000259" key="3">
    <source>
        <dbReference type="PROSITE" id="PS50125"/>
    </source>
</evidence>
<dbReference type="CDD" id="cd07302">
    <property type="entry name" value="CHD"/>
    <property type="match status" value="1"/>
</dbReference>
<dbReference type="GO" id="GO:0035556">
    <property type="term" value="P:intracellular signal transduction"/>
    <property type="evidence" value="ECO:0007669"/>
    <property type="project" value="InterPro"/>
</dbReference>
<dbReference type="InterPro" id="IPR041664">
    <property type="entry name" value="AAA_16"/>
</dbReference>
<dbReference type="OrthoDB" id="315417at2"/>
<keyword evidence="1" id="KW-0547">Nucleotide-binding</keyword>
<dbReference type="Pfam" id="PF13191">
    <property type="entry name" value="AAA_16"/>
    <property type="match status" value="1"/>
</dbReference>
<dbReference type="GO" id="GO:0009190">
    <property type="term" value="P:cyclic nucleotide biosynthetic process"/>
    <property type="evidence" value="ECO:0007669"/>
    <property type="project" value="InterPro"/>
</dbReference>
<evidence type="ECO:0000256" key="2">
    <source>
        <dbReference type="ARBA" id="ARBA00022840"/>
    </source>
</evidence>
<dbReference type="GO" id="GO:0005737">
    <property type="term" value="C:cytoplasm"/>
    <property type="evidence" value="ECO:0007669"/>
    <property type="project" value="TreeGrafter"/>
</dbReference>
<evidence type="ECO:0000313" key="5">
    <source>
        <dbReference type="Proteomes" id="UP000249130"/>
    </source>
</evidence>
<name>A0A327L765_9BRAD</name>
<accession>A0A327L765</accession>
<dbReference type="GO" id="GO:0004016">
    <property type="term" value="F:adenylate cyclase activity"/>
    <property type="evidence" value="ECO:0007669"/>
    <property type="project" value="TreeGrafter"/>
</dbReference>
<comment type="caution">
    <text evidence="4">The sequence shown here is derived from an EMBL/GenBank/DDBJ whole genome shotgun (WGS) entry which is preliminary data.</text>
</comment>